<evidence type="ECO:0000313" key="4">
    <source>
        <dbReference type="Proteomes" id="UP000012040"/>
    </source>
</evidence>
<dbReference type="PATRIC" id="fig|1184267.3.peg.1198"/>
<feature type="compositionally biased region" description="Basic residues" evidence="1">
    <location>
        <begin position="1"/>
        <end position="12"/>
    </location>
</feature>
<reference evidence="3 4" key="1">
    <citation type="journal article" date="2013" name="ISME J.">
        <title>By their genes ye shall know them: genomic signatures of predatory bacteria.</title>
        <authorList>
            <person name="Pasternak Z."/>
            <person name="Pietrokovski S."/>
            <person name="Rotem O."/>
            <person name="Gophna U."/>
            <person name="Lurie-Weinberger M.N."/>
            <person name="Jurkevitch E."/>
        </authorList>
    </citation>
    <scope>NUCLEOTIDE SEQUENCE [LARGE SCALE GENOMIC DNA]</scope>
    <source>
        <strain evidence="3 4">JSS</strain>
    </source>
</reference>
<feature type="compositionally biased region" description="Low complexity" evidence="1">
    <location>
        <begin position="266"/>
        <end position="290"/>
    </location>
</feature>
<dbReference type="eggNOG" id="COG2823">
    <property type="taxonomic scope" value="Bacteria"/>
</dbReference>
<feature type="compositionally biased region" description="Polar residues" evidence="1">
    <location>
        <begin position="149"/>
        <end position="164"/>
    </location>
</feature>
<feature type="compositionally biased region" description="Basic and acidic residues" evidence="1">
    <location>
        <begin position="127"/>
        <end position="136"/>
    </location>
</feature>
<dbReference type="SMART" id="SM00749">
    <property type="entry name" value="BON"/>
    <property type="match status" value="1"/>
</dbReference>
<dbReference type="Gene3D" id="3.30.1340.30">
    <property type="match status" value="1"/>
</dbReference>
<dbReference type="PANTHER" id="PTHR34606:SF15">
    <property type="entry name" value="BON DOMAIN-CONTAINING PROTEIN"/>
    <property type="match status" value="1"/>
</dbReference>
<name>M4VAA5_9BACT</name>
<sequence length="290" mass="32595">MQNRNRHNRHQSHQPTRREEFSQGYRSRLNNDYANNEGYRSFQDMSDSGLRSDFNSDRSDDGGYFYGPERSPSQMDWQRGQRNLPSSHRGYNDYSNIEHDRSYGAGYPRAGEFEQGRNATSSQYHGTRHDMNHADQGRFSSEVYGRGSQWGQASEHGQTSQRGQFSGKGPKGFRRSDDRIKEEVCEALEYDSDVDASEIDVSVKEGICTLTGSISSRQMKRQAEACAENVRGVQDVRNDLRVDTTLASQGMTNEMSSTEAGSRSTLNGNRNNLGRNASSTTSSTSSSTKQ</sequence>
<keyword evidence="4" id="KW-1185">Reference proteome</keyword>
<dbReference type="STRING" id="1184267.A11Q_1184"/>
<feature type="compositionally biased region" description="Polar residues" evidence="1">
    <location>
        <begin position="71"/>
        <end position="86"/>
    </location>
</feature>
<feature type="region of interest" description="Disordered" evidence="1">
    <location>
        <begin position="246"/>
        <end position="290"/>
    </location>
</feature>
<dbReference type="AlphaFoldDB" id="M4VAA5"/>
<accession>M4VAA5</accession>
<dbReference type="KEGG" id="bex:A11Q_1184"/>
<evidence type="ECO:0000256" key="1">
    <source>
        <dbReference type="SAM" id="MobiDB-lite"/>
    </source>
</evidence>
<dbReference type="EMBL" id="CP003537">
    <property type="protein sequence ID" value="AGH95400.1"/>
    <property type="molecule type" value="Genomic_DNA"/>
</dbReference>
<dbReference type="Pfam" id="PF04972">
    <property type="entry name" value="BON"/>
    <property type="match status" value="1"/>
</dbReference>
<feature type="domain" description="BON" evidence="2">
    <location>
        <begin position="176"/>
        <end position="244"/>
    </location>
</feature>
<feature type="region of interest" description="Disordered" evidence="1">
    <location>
        <begin position="1"/>
        <end position="177"/>
    </location>
</feature>
<dbReference type="PROSITE" id="PS50914">
    <property type="entry name" value="BON"/>
    <property type="match status" value="1"/>
</dbReference>
<evidence type="ECO:0000313" key="3">
    <source>
        <dbReference type="EMBL" id="AGH95400.1"/>
    </source>
</evidence>
<dbReference type="InterPro" id="IPR007055">
    <property type="entry name" value="BON_dom"/>
</dbReference>
<gene>
    <name evidence="3" type="ORF">A11Q_1184</name>
</gene>
<dbReference type="Proteomes" id="UP000012040">
    <property type="component" value="Chromosome"/>
</dbReference>
<protein>
    <recommendedName>
        <fullName evidence="2">BON domain-containing protein</fullName>
    </recommendedName>
</protein>
<dbReference type="InterPro" id="IPR051686">
    <property type="entry name" value="Lipoprotein_DolP"/>
</dbReference>
<proteinExistence type="predicted"/>
<feature type="compositionally biased region" description="Polar residues" evidence="1">
    <location>
        <begin position="24"/>
        <end position="34"/>
    </location>
</feature>
<dbReference type="RefSeq" id="WP_015469890.1">
    <property type="nucleotide sequence ID" value="NC_020813.1"/>
</dbReference>
<dbReference type="OrthoDB" id="680465at2"/>
<dbReference type="HOGENOM" id="CLU_958661_0_0_7"/>
<evidence type="ECO:0000259" key="2">
    <source>
        <dbReference type="PROSITE" id="PS50914"/>
    </source>
</evidence>
<feature type="compositionally biased region" description="Polar residues" evidence="1">
    <location>
        <begin position="246"/>
        <end position="265"/>
    </location>
</feature>
<organism evidence="3 4">
    <name type="scientific">Pseudobdellovibrio exovorus JSS</name>
    <dbReference type="NCBI Taxonomy" id="1184267"/>
    <lineage>
        <taxon>Bacteria</taxon>
        <taxon>Pseudomonadati</taxon>
        <taxon>Bdellovibrionota</taxon>
        <taxon>Bdellovibrionia</taxon>
        <taxon>Bdellovibrionales</taxon>
        <taxon>Pseudobdellovibrionaceae</taxon>
        <taxon>Pseudobdellovibrio</taxon>
    </lineage>
</organism>
<dbReference type="PANTHER" id="PTHR34606">
    <property type="entry name" value="BON DOMAIN-CONTAINING PROTEIN"/>
    <property type="match status" value="1"/>
</dbReference>
<dbReference type="InterPro" id="IPR014004">
    <property type="entry name" value="Transpt-assoc_nodulatn_dom_bac"/>
</dbReference>